<accession>A0ABM9ZSX7</accession>
<gene>
    <name evidence="1" type="ORF">HMPREF7215_1114</name>
</gene>
<dbReference type="EMBL" id="ADFP01000100">
    <property type="protein sequence ID" value="EFB90011.1"/>
    <property type="molecule type" value="Genomic_DNA"/>
</dbReference>
<protein>
    <submittedName>
        <fullName evidence="1">Uncharacterized protein</fullName>
    </submittedName>
</protein>
<name>A0ABM9ZSX7_9BACT</name>
<reference evidence="1 2" key="1">
    <citation type="submission" date="2009-12" db="EMBL/GenBank/DDBJ databases">
        <authorList>
            <person name="Shrivastava S."/>
            <person name="Madupu R."/>
            <person name="Durkin A.S."/>
            <person name="Torralba M."/>
            <person name="Methe B."/>
            <person name="Sutton G.G."/>
            <person name="Strausberg R.L."/>
            <person name="Nelson K.E."/>
        </authorList>
    </citation>
    <scope>NUCLEOTIDE SEQUENCE [LARGE SCALE GENOMIC DNA]</scope>
    <source>
        <strain evidence="1 2">W5455</strain>
    </source>
</reference>
<sequence>MRDFFVRSYRSKEITCEKVIVFAVIRYIKTEKLVIFY</sequence>
<comment type="caution">
    <text evidence="1">The sequence shown here is derived from an EMBL/GenBank/DDBJ whole genome shotgun (WGS) entry which is preliminary data.</text>
</comment>
<evidence type="ECO:0000313" key="2">
    <source>
        <dbReference type="Proteomes" id="UP000006462"/>
    </source>
</evidence>
<proteinExistence type="predicted"/>
<evidence type="ECO:0000313" key="1">
    <source>
        <dbReference type="EMBL" id="EFB90011.1"/>
    </source>
</evidence>
<keyword evidence="2" id="KW-1185">Reference proteome</keyword>
<dbReference type="Proteomes" id="UP000006462">
    <property type="component" value="Unassembled WGS sequence"/>
</dbReference>
<organism evidence="1 2">
    <name type="scientific">Pyramidobacter piscolens W5455</name>
    <dbReference type="NCBI Taxonomy" id="352165"/>
    <lineage>
        <taxon>Bacteria</taxon>
        <taxon>Thermotogati</taxon>
        <taxon>Synergistota</taxon>
        <taxon>Synergistia</taxon>
        <taxon>Synergistales</taxon>
        <taxon>Dethiosulfovibrionaceae</taxon>
        <taxon>Pyramidobacter</taxon>
    </lineage>
</organism>